<dbReference type="HOGENOM" id="CLU_415464_0_0_7"/>
<feature type="transmembrane region" description="Helical" evidence="1">
    <location>
        <begin position="12"/>
        <end position="33"/>
    </location>
</feature>
<evidence type="ECO:0000256" key="1">
    <source>
        <dbReference type="SAM" id="Phobius"/>
    </source>
</evidence>
<reference evidence="3" key="1">
    <citation type="journal article" date="2009" name="Environ. Microbiol.">
        <title>Contribution of mobile genetic elements to Desulfovibrio vulgaris genome plasticity.</title>
        <authorList>
            <person name="Walker C.B."/>
            <person name="Stolyar S."/>
            <person name="Chivian D."/>
            <person name="Pinel N."/>
            <person name="Gabster J.A."/>
            <person name="Dehal P.S."/>
            <person name="He Z."/>
            <person name="Yang Z.K."/>
            <person name="Yen H.C."/>
            <person name="Zhou J."/>
            <person name="Wall J.D."/>
            <person name="Hazen T.C."/>
            <person name="Arkin A.P."/>
            <person name="Stahl D.A."/>
        </authorList>
    </citation>
    <scope>NUCLEOTIDE SEQUENCE [LARGE SCALE GENOMIC DNA]</scope>
    <source>
        <strain evidence="3">DP4</strain>
        <plasmid evidence="3">Plasmid pDVUL01</plasmid>
    </source>
</reference>
<feature type="transmembrane region" description="Helical" evidence="1">
    <location>
        <begin position="251"/>
        <end position="271"/>
    </location>
</feature>
<name>A0A0H3ACL0_NITV4</name>
<feature type="transmembrane region" description="Helical" evidence="1">
    <location>
        <begin position="149"/>
        <end position="166"/>
    </location>
</feature>
<keyword evidence="2" id="KW-0614">Plasmid</keyword>
<sequence>MPSRYAWKDAIGIILVIGTVFCLSYTIGANAWWYSKEAIHDDACTLGHSFTMGLDFDLDYMNEVSLGKYAKSYRGTPPVPPGIGVLSAPFVAFFSIFDRMAEHPVIQNHAQYFGSWAFFAVGLSSSFYFLMGAYLYYRGLRSLIDISPAFVFLLCTGTGILFYVLMRPLMAHAFEFFNYALCFFASVQLYREESRRQWLYALLAAIAVTLAWLTRLHAIFPVLFPPLALLGLMLTMQTFDRGTFLAKTAQYVLALVPCFAVAIALMYGIYAGPAPKLDSYGNIYSYVPVYTTFIAFVGDVIALVASRLALLPVILVGNSFPLWCFMPIAFFGVGALLFHGGTSARRHGQRTLWIAWTLLAVLYMAGPIAAVLLWRMPGSAYGFRYLYPLVPLGFLGFTLWRLRAGAQKSVVSRVVIAALLVTSIFGTLAPVAFNSNPAWGYTQSPINEFGLKEGVSARDNLYRTIAWMEHPSFLRVAIGYGPAFAFLPRTSPEVAGKQAFIHANTYVQVYIMCALWATVALAFAFHALRNKPAQHGARVSAISFIPVMVVFLSIWHICFVYYQHRPEVASKLLEHAASLRDTIEAERKEKGSYPVQQDFLPIETAENNVQFLYRSDGTNYKLIVLNAPDANVVTLFHPDERDPSRPWWAYGYWTKDARKW</sequence>
<dbReference type="AlphaFoldDB" id="A0A0H3ACL0"/>
<feature type="transmembrane region" description="Helical" evidence="1">
    <location>
        <begin position="82"/>
        <end position="101"/>
    </location>
</feature>
<proteinExistence type="predicted"/>
<feature type="transmembrane region" description="Helical" evidence="1">
    <location>
        <begin position="507"/>
        <end position="528"/>
    </location>
</feature>
<dbReference type="RefSeq" id="WP_011787352.1">
    <property type="nucleotide sequence ID" value="NC_008741.1"/>
</dbReference>
<keyword evidence="1" id="KW-1133">Transmembrane helix</keyword>
<accession>A0A0H3ACL0</accession>
<feature type="transmembrane region" description="Helical" evidence="1">
    <location>
        <begin position="540"/>
        <end position="562"/>
    </location>
</feature>
<feature type="transmembrane region" description="Helical" evidence="1">
    <location>
        <begin position="414"/>
        <end position="433"/>
    </location>
</feature>
<dbReference type="EMBL" id="CP000528">
    <property type="protein sequence ID" value="ABM30051.1"/>
    <property type="molecule type" value="Genomic_DNA"/>
</dbReference>
<feature type="transmembrane region" description="Helical" evidence="1">
    <location>
        <begin position="283"/>
        <end position="308"/>
    </location>
</feature>
<protein>
    <recommendedName>
        <fullName evidence="4">Glycosyltransferase RgtA/B/C/D-like domain-containing protein</fullName>
    </recommendedName>
</protein>
<feature type="transmembrane region" description="Helical" evidence="1">
    <location>
        <begin position="320"/>
        <end position="340"/>
    </location>
</feature>
<keyword evidence="1" id="KW-0472">Membrane</keyword>
<evidence type="ECO:0008006" key="4">
    <source>
        <dbReference type="Google" id="ProtNLM"/>
    </source>
</evidence>
<organism evidence="2 3">
    <name type="scientific">Nitratidesulfovibrio vulgaris (strain DP4)</name>
    <name type="common">Desulfovibrio vulgaris</name>
    <dbReference type="NCBI Taxonomy" id="391774"/>
    <lineage>
        <taxon>Bacteria</taxon>
        <taxon>Pseudomonadati</taxon>
        <taxon>Thermodesulfobacteriota</taxon>
        <taxon>Desulfovibrionia</taxon>
        <taxon>Desulfovibrionales</taxon>
        <taxon>Desulfovibrionaceae</taxon>
        <taxon>Nitratidesulfovibrio</taxon>
    </lineage>
</organism>
<keyword evidence="1" id="KW-0812">Transmembrane</keyword>
<feature type="transmembrane region" description="Helical" evidence="1">
    <location>
        <begin position="352"/>
        <end position="373"/>
    </location>
</feature>
<dbReference type="KEGG" id="dvl:Dvul_3040"/>
<gene>
    <name evidence="2" type="ordered locus">Dvul_3040</name>
</gene>
<evidence type="ECO:0000313" key="3">
    <source>
        <dbReference type="Proteomes" id="UP000009173"/>
    </source>
</evidence>
<feature type="transmembrane region" description="Helical" evidence="1">
    <location>
        <begin position="197"/>
        <end position="213"/>
    </location>
</feature>
<geneLocation type="plasmid" evidence="2 3">
    <name>pDVUL01</name>
</geneLocation>
<evidence type="ECO:0000313" key="2">
    <source>
        <dbReference type="EMBL" id="ABM30051.1"/>
    </source>
</evidence>
<feature type="transmembrane region" description="Helical" evidence="1">
    <location>
        <begin position="113"/>
        <end position="137"/>
    </location>
</feature>
<dbReference type="Proteomes" id="UP000009173">
    <property type="component" value="Plasmid pDVUL01"/>
</dbReference>
<feature type="transmembrane region" description="Helical" evidence="1">
    <location>
        <begin position="385"/>
        <end position="402"/>
    </location>
</feature>